<feature type="region of interest" description="Disordered" evidence="3">
    <location>
        <begin position="1"/>
        <end position="22"/>
    </location>
</feature>
<evidence type="ECO:0000256" key="1">
    <source>
        <dbReference type="ARBA" id="ARBA00006738"/>
    </source>
</evidence>
<keyword evidence="4" id="KW-0255">Endonuclease</keyword>
<name>A0ABS4H2F6_9BACL</name>
<evidence type="ECO:0000313" key="5">
    <source>
        <dbReference type="Proteomes" id="UP001519273"/>
    </source>
</evidence>
<evidence type="ECO:0000256" key="2">
    <source>
        <dbReference type="HAMAP-Rule" id="MF_00048"/>
    </source>
</evidence>
<protein>
    <recommendedName>
        <fullName evidence="2">UPF0102 protein J2Z20_001303</fullName>
    </recommendedName>
</protein>
<dbReference type="InterPro" id="IPR003509">
    <property type="entry name" value="UPF0102_YraN-like"/>
</dbReference>
<dbReference type="HAMAP" id="MF_00048">
    <property type="entry name" value="UPF0102"/>
    <property type="match status" value="1"/>
</dbReference>
<evidence type="ECO:0000313" key="4">
    <source>
        <dbReference type="EMBL" id="MBP1936442.1"/>
    </source>
</evidence>
<dbReference type="CDD" id="cd20736">
    <property type="entry name" value="PoNe_Nuclease"/>
    <property type="match status" value="1"/>
</dbReference>
<dbReference type="InterPro" id="IPR011335">
    <property type="entry name" value="Restrct_endonuc-II-like"/>
</dbReference>
<dbReference type="NCBIfam" id="NF009150">
    <property type="entry name" value="PRK12497.1-3"/>
    <property type="match status" value="1"/>
</dbReference>
<reference evidence="4 5" key="1">
    <citation type="submission" date="2021-03" db="EMBL/GenBank/DDBJ databases">
        <title>Genomic Encyclopedia of Type Strains, Phase IV (KMG-IV): sequencing the most valuable type-strain genomes for metagenomic binning, comparative biology and taxonomic classification.</title>
        <authorList>
            <person name="Goeker M."/>
        </authorList>
    </citation>
    <scope>NUCLEOTIDE SEQUENCE [LARGE SCALE GENOMIC DNA]</scope>
    <source>
        <strain evidence="4 5">DSM 23491</strain>
    </source>
</reference>
<dbReference type="InterPro" id="IPR011856">
    <property type="entry name" value="tRNA_endonuc-like_dom_sf"/>
</dbReference>
<keyword evidence="4" id="KW-0378">Hydrolase</keyword>
<proteinExistence type="inferred from homology"/>
<dbReference type="PANTHER" id="PTHR34039:SF1">
    <property type="entry name" value="UPF0102 PROTEIN YRAN"/>
    <property type="match status" value="1"/>
</dbReference>
<dbReference type="Pfam" id="PF02021">
    <property type="entry name" value="UPF0102"/>
    <property type="match status" value="1"/>
</dbReference>
<dbReference type="RefSeq" id="WP_209846733.1">
    <property type="nucleotide sequence ID" value="NZ_CBCRVE010000002.1"/>
</dbReference>
<comment type="caution">
    <text evidence="4">The sequence shown here is derived from an EMBL/GenBank/DDBJ whole genome shotgun (WGS) entry which is preliminary data.</text>
</comment>
<evidence type="ECO:0000256" key="3">
    <source>
        <dbReference type="SAM" id="MobiDB-lite"/>
    </source>
</evidence>
<comment type="similarity">
    <text evidence="1 2">Belongs to the UPF0102 family.</text>
</comment>
<accession>A0ABS4H2F6</accession>
<keyword evidence="4" id="KW-0540">Nuclease</keyword>
<gene>
    <name evidence="4" type="ORF">J2Z20_001303</name>
</gene>
<dbReference type="GO" id="GO:0004519">
    <property type="term" value="F:endonuclease activity"/>
    <property type="evidence" value="ECO:0007669"/>
    <property type="project" value="UniProtKB-KW"/>
</dbReference>
<organism evidence="4 5">
    <name type="scientific">Paenibacillus sediminis</name>
    <dbReference type="NCBI Taxonomy" id="664909"/>
    <lineage>
        <taxon>Bacteria</taxon>
        <taxon>Bacillati</taxon>
        <taxon>Bacillota</taxon>
        <taxon>Bacilli</taxon>
        <taxon>Bacillales</taxon>
        <taxon>Paenibacillaceae</taxon>
        <taxon>Paenibacillus</taxon>
    </lineage>
</organism>
<keyword evidence="5" id="KW-1185">Reference proteome</keyword>
<dbReference type="NCBIfam" id="TIGR00252">
    <property type="entry name" value="YraN family protein"/>
    <property type="match status" value="1"/>
</dbReference>
<dbReference type="SUPFAM" id="SSF52980">
    <property type="entry name" value="Restriction endonuclease-like"/>
    <property type="match status" value="1"/>
</dbReference>
<dbReference type="NCBIfam" id="NF009154">
    <property type="entry name" value="PRK12497.3-3"/>
    <property type="match status" value="1"/>
</dbReference>
<dbReference type="PANTHER" id="PTHR34039">
    <property type="entry name" value="UPF0102 PROTEIN YRAN"/>
    <property type="match status" value="1"/>
</dbReference>
<dbReference type="EMBL" id="JAGGKP010000001">
    <property type="protein sequence ID" value="MBP1936442.1"/>
    <property type="molecule type" value="Genomic_DNA"/>
</dbReference>
<dbReference type="Gene3D" id="3.40.1350.10">
    <property type="match status" value="1"/>
</dbReference>
<dbReference type="Proteomes" id="UP001519273">
    <property type="component" value="Unassembled WGS sequence"/>
</dbReference>
<sequence length="128" mass="14333">MTEGGARKRDNRKQKGQAAEEAAAQYLESQGYHILARNWRCRSGEIDIIAQMGDTLIFVEVRSRSGASAYGTPAESITPRKIKQVRDTAAVYLHMNHLSNRPIQFDAVAVMLSHDLHVQSLDHIKNAF</sequence>